<comment type="caution">
    <text evidence="6">Lacks conserved residue(s) required for the propagation of feature annotation.</text>
</comment>
<evidence type="ECO:0000256" key="5">
    <source>
        <dbReference type="ARBA" id="ARBA00023136"/>
    </source>
</evidence>
<dbReference type="Pfam" id="PF06803">
    <property type="entry name" value="DUF1232"/>
    <property type="match status" value="1"/>
</dbReference>
<evidence type="ECO:0000259" key="7">
    <source>
        <dbReference type="Pfam" id="PF06803"/>
    </source>
</evidence>
<keyword evidence="2 6" id="KW-1003">Cell membrane</keyword>
<gene>
    <name evidence="9" type="ORF">JOC49_002410</name>
</gene>
<feature type="transmembrane region" description="Helical" evidence="6">
    <location>
        <begin position="168"/>
        <end position="190"/>
    </location>
</feature>
<keyword evidence="3 6" id="KW-0812">Transmembrane</keyword>
<comment type="similarity">
    <text evidence="6">Belongs to the TVP38/TMEM64 family.</text>
</comment>
<keyword evidence="5 6" id="KW-0472">Membrane</keyword>
<evidence type="ECO:0000259" key="8">
    <source>
        <dbReference type="Pfam" id="PF09335"/>
    </source>
</evidence>
<evidence type="ECO:0000313" key="10">
    <source>
        <dbReference type="Proteomes" id="UP000767854"/>
    </source>
</evidence>
<dbReference type="Proteomes" id="UP000767854">
    <property type="component" value="Unassembled WGS sequence"/>
</dbReference>
<dbReference type="PANTHER" id="PTHR12677">
    <property type="entry name" value="GOLGI APPARATUS MEMBRANE PROTEIN TVP38-RELATED"/>
    <property type="match status" value="1"/>
</dbReference>
<feature type="transmembrane region" description="Helical" evidence="6">
    <location>
        <begin position="25"/>
        <end position="42"/>
    </location>
</feature>
<sequence length="315" mass="35289">MIDFKNIRNVIPALFIAIKKKETPLLAKVFAGIAVVYALSPIDLIPDAVPIFGLMDDFIIIPILTIIALKFIPNHILETCVKEAQEIRAEGIQKKWVYAIPIILIWGIVIFFVGRFFMTVNPSEVIDFINASASRGLIVLIGLYSLKAVTFVIPVALLFIASGAFLPIFQAIILTYALIAIEFSLTFYIGRRLGQERVSVFLSKNKRTQKLLTMNLEEGFLVTMILRIIPNPSLDLVSLILSTTNVKYKTFILASLVGVSPSLLTYIFIGDAIWDPLSMAFLVPILIRLVLSISTLAYYRTSARFKRIRSFKQVT</sequence>
<evidence type="ECO:0000256" key="3">
    <source>
        <dbReference type="ARBA" id="ARBA00022692"/>
    </source>
</evidence>
<dbReference type="EMBL" id="JAFBDT010000032">
    <property type="protein sequence ID" value="MBM7562837.1"/>
    <property type="molecule type" value="Genomic_DNA"/>
</dbReference>
<dbReference type="Pfam" id="PF09335">
    <property type="entry name" value="VTT_dom"/>
    <property type="match status" value="1"/>
</dbReference>
<evidence type="ECO:0000256" key="2">
    <source>
        <dbReference type="ARBA" id="ARBA00022475"/>
    </source>
</evidence>
<dbReference type="InterPro" id="IPR015414">
    <property type="entry name" value="TMEM64"/>
</dbReference>
<feature type="transmembrane region" description="Helical" evidence="6">
    <location>
        <begin position="96"/>
        <end position="117"/>
    </location>
</feature>
<dbReference type="RefSeq" id="WP_204665265.1">
    <property type="nucleotide sequence ID" value="NZ_JAFBDT010000032.1"/>
</dbReference>
<feature type="domain" description="DUF1232" evidence="7">
    <location>
        <begin position="27"/>
        <end position="62"/>
    </location>
</feature>
<feature type="transmembrane region" description="Helical" evidence="6">
    <location>
        <begin position="281"/>
        <end position="299"/>
    </location>
</feature>
<evidence type="ECO:0000256" key="6">
    <source>
        <dbReference type="RuleBase" id="RU366058"/>
    </source>
</evidence>
<evidence type="ECO:0000256" key="4">
    <source>
        <dbReference type="ARBA" id="ARBA00022989"/>
    </source>
</evidence>
<protein>
    <recommendedName>
        <fullName evidence="6">TVP38/TMEM64 family membrane protein</fullName>
    </recommendedName>
</protein>
<name>A0ABS2MTV5_9FIRM</name>
<keyword evidence="4 6" id="KW-1133">Transmembrane helix</keyword>
<feature type="transmembrane region" description="Helical" evidence="6">
    <location>
        <begin position="48"/>
        <end position="69"/>
    </location>
</feature>
<comment type="caution">
    <text evidence="9">The sequence shown here is derived from an EMBL/GenBank/DDBJ whole genome shotgun (WGS) entry which is preliminary data.</text>
</comment>
<evidence type="ECO:0000256" key="1">
    <source>
        <dbReference type="ARBA" id="ARBA00004651"/>
    </source>
</evidence>
<dbReference type="InterPro" id="IPR032816">
    <property type="entry name" value="VTT_dom"/>
</dbReference>
<dbReference type="InterPro" id="IPR010652">
    <property type="entry name" value="DUF1232"/>
</dbReference>
<feature type="transmembrane region" description="Helical" evidence="6">
    <location>
        <begin position="250"/>
        <end position="269"/>
    </location>
</feature>
<accession>A0ABS2MTV5</accession>
<reference evidence="9 10" key="1">
    <citation type="submission" date="2021-01" db="EMBL/GenBank/DDBJ databases">
        <title>Genomic Encyclopedia of Type Strains, Phase IV (KMG-IV): sequencing the most valuable type-strain genomes for metagenomic binning, comparative biology and taxonomic classification.</title>
        <authorList>
            <person name="Goeker M."/>
        </authorList>
    </citation>
    <scope>NUCLEOTIDE SEQUENCE [LARGE SCALE GENOMIC DNA]</scope>
    <source>
        <strain evidence="9 10">DSM 24436</strain>
    </source>
</reference>
<comment type="subcellular location">
    <subcellularLocation>
        <location evidence="1 6">Cell membrane</location>
        <topology evidence="1 6">Multi-pass membrane protein</topology>
    </subcellularLocation>
</comment>
<evidence type="ECO:0000313" key="9">
    <source>
        <dbReference type="EMBL" id="MBM7562837.1"/>
    </source>
</evidence>
<dbReference type="PANTHER" id="PTHR12677:SF59">
    <property type="entry name" value="GOLGI APPARATUS MEMBRANE PROTEIN TVP38-RELATED"/>
    <property type="match status" value="1"/>
</dbReference>
<feature type="transmembrane region" description="Helical" evidence="6">
    <location>
        <begin position="137"/>
        <end position="161"/>
    </location>
</feature>
<proteinExistence type="inferred from homology"/>
<organism evidence="9 10">
    <name type="scientific">Fusibacter tunisiensis</name>
    <dbReference type="NCBI Taxonomy" id="1008308"/>
    <lineage>
        <taxon>Bacteria</taxon>
        <taxon>Bacillati</taxon>
        <taxon>Bacillota</taxon>
        <taxon>Clostridia</taxon>
        <taxon>Eubacteriales</taxon>
        <taxon>Eubacteriales Family XII. Incertae Sedis</taxon>
        <taxon>Fusibacter</taxon>
    </lineage>
</organism>
<keyword evidence="10" id="KW-1185">Reference proteome</keyword>
<feature type="domain" description="VTT" evidence="8">
    <location>
        <begin position="153"/>
        <end position="271"/>
    </location>
</feature>